<evidence type="ECO:0000313" key="1">
    <source>
        <dbReference type="EMBL" id="GAI53013.1"/>
    </source>
</evidence>
<accession>X1PB02</accession>
<comment type="caution">
    <text evidence="1">The sequence shown here is derived from an EMBL/GenBank/DDBJ whole genome shotgun (WGS) entry which is preliminary data.</text>
</comment>
<gene>
    <name evidence="1" type="ORF">S06H3_52924</name>
</gene>
<organism evidence="1">
    <name type="scientific">marine sediment metagenome</name>
    <dbReference type="NCBI Taxonomy" id="412755"/>
    <lineage>
        <taxon>unclassified sequences</taxon>
        <taxon>metagenomes</taxon>
        <taxon>ecological metagenomes</taxon>
    </lineage>
</organism>
<name>X1PB02_9ZZZZ</name>
<reference evidence="1" key="1">
    <citation type="journal article" date="2014" name="Front. Microbiol.">
        <title>High frequency of phylogenetically diverse reductive dehalogenase-homologous genes in deep subseafloor sedimentary metagenomes.</title>
        <authorList>
            <person name="Kawai M."/>
            <person name="Futagami T."/>
            <person name="Toyoda A."/>
            <person name="Takaki Y."/>
            <person name="Nishi S."/>
            <person name="Hori S."/>
            <person name="Arai W."/>
            <person name="Tsubouchi T."/>
            <person name="Morono Y."/>
            <person name="Uchiyama I."/>
            <person name="Ito T."/>
            <person name="Fujiyama A."/>
            <person name="Inagaki F."/>
            <person name="Takami H."/>
        </authorList>
    </citation>
    <scope>NUCLEOTIDE SEQUENCE</scope>
    <source>
        <strain evidence="1">Expedition CK06-06</strain>
    </source>
</reference>
<dbReference type="EMBL" id="BARV01033702">
    <property type="protein sequence ID" value="GAI53013.1"/>
    <property type="molecule type" value="Genomic_DNA"/>
</dbReference>
<protein>
    <recommendedName>
        <fullName evidence="2">Zn-dependent metallo-hydrolase RNA specificity domain-containing protein</fullName>
    </recommendedName>
</protein>
<dbReference type="AlphaFoldDB" id="X1PB02"/>
<proteinExistence type="predicted"/>
<feature type="non-terminal residue" evidence="1">
    <location>
        <position position="1"/>
    </location>
</feature>
<sequence length="46" mass="5219">DTLKKVVKKLKPGRIIPIHTFHPDKYGGLFSRKIVQQVSDGEVFVV</sequence>
<evidence type="ECO:0008006" key="2">
    <source>
        <dbReference type="Google" id="ProtNLM"/>
    </source>
</evidence>